<feature type="compositionally biased region" description="Low complexity" evidence="1">
    <location>
        <begin position="27"/>
        <end position="52"/>
    </location>
</feature>
<gene>
    <name evidence="2" type="ORF">BN2614_LOCUS10</name>
</gene>
<evidence type="ECO:0000256" key="1">
    <source>
        <dbReference type="SAM" id="MobiDB-lite"/>
    </source>
</evidence>
<evidence type="ECO:0000313" key="3">
    <source>
        <dbReference type="Proteomes" id="UP000269945"/>
    </source>
</evidence>
<dbReference type="EMBL" id="CYRY02020209">
    <property type="protein sequence ID" value="VCW96979.1"/>
    <property type="molecule type" value="Genomic_DNA"/>
</dbReference>
<evidence type="ECO:0000313" key="2">
    <source>
        <dbReference type="EMBL" id="VCW96979.1"/>
    </source>
</evidence>
<name>A0A9X9Q1P8_GULGU</name>
<keyword evidence="3" id="KW-1185">Reference proteome</keyword>
<dbReference type="Proteomes" id="UP000269945">
    <property type="component" value="Unassembled WGS sequence"/>
</dbReference>
<comment type="caution">
    <text evidence="2">The sequence shown here is derived from an EMBL/GenBank/DDBJ whole genome shotgun (WGS) entry which is preliminary data.</text>
</comment>
<organism evidence="2 3">
    <name type="scientific">Gulo gulo</name>
    <name type="common">Wolverine</name>
    <name type="synonym">Gluton</name>
    <dbReference type="NCBI Taxonomy" id="48420"/>
    <lineage>
        <taxon>Eukaryota</taxon>
        <taxon>Metazoa</taxon>
        <taxon>Chordata</taxon>
        <taxon>Craniata</taxon>
        <taxon>Vertebrata</taxon>
        <taxon>Euteleostomi</taxon>
        <taxon>Mammalia</taxon>
        <taxon>Eutheria</taxon>
        <taxon>Laurasiatheria</taxon>
        <taxon>Carnivora</taxon>
        <taxon>Caniformia</taxon>
        <taxon>Musteloidea</taxon>
        <taxon>Mustelidae</taxon>
        <taxon>Guloninae</taxon>
        <taxon>Gulo</taxon>
    </lineage>
</organism>
<sequence>MATAPPASRTRPRRRTRTRIRRRRPPGRVAVVGAARATARTTSTPAGAARPQPTRPPPRLLRILRLRRRLPPAAGLPVTGSPRSFTDTITYRDSRFLRPSKRPSWYNILTVNRPVVILARTQTT</sequence>
<feature type="compositionally biased region" description="Basic residues" evidence="1">
    <location>
        <begin position="10"/>
        <end position="26"/>
    </location>
</feature>
<reference evidence="2 3" key="1">
    <citation type="submission" date="2018-10" db="EMBL/GenBank/DDBJ databases">
        <authorList>
            <person name="Ekblom R."/>
            <person name="Jareborg N."/>
        </authorList>
    </citation>
    <scope>NUCLEOTIDE SEQUENCE [LARGE SCALE GENOMIC DNA]</scope>
    <source>
        <tissue evidence="2">Muscle</tissue>
    </source>
</reference>
<dbReference type="AlphaFoldDB" id="A0A9X9Q1P8"/>
<proteinExistence type="predicted"/>
<feature type="region of interest" description="Disordered" evidence="1">
    <location>
        <begin position="1"/>
        <end position="58"/>
    </location>
</feature>
<protein>
    <submittedName>
        <fullName evidence="2">Uncharacterized protein</fullName>
    </submittedName>
</protein>
<accession>A0A9X9Q1P8</accession>